<feature type="region of interest" description="Disordered" evidence="1">
    <location>
        <begin position="131"/>
        <end position="158"/>
    </location>
</feature>
<reference evidence="3" key="3">
    <citation type="journal article" date="2017" name="Nature">
        <title>Genome sequence of the progenitor of the wheat D genome Aegilops tauschii.</title>
        <authorList>
            <person name="Luo M.C."/>
            <person name="Gu Y.Q."/>
            <person name="Puiu D."/>
            <person name="Wang H."/>
            <person name="Twardziok S.O."/>
            <person name="Deal K.R."/>
            <person name="Huo N."/>
            <person name="Zhu T."/>
            <person name="Wang L."/>
            <person name="Wang Y."/>
            <person name="McGuire P.E."/>
            <person name="Liu S."/>
            <person name="Long H."/>
            <person name="Ramasamy R.K."/>
            <person name="Rodriguez J.C."/>
            <person name="Van S.L."/>
            <person name="Yuan L."/>
            <person name="Wang Z."/>
            <person name="Xia Z."/>
            <person name="Xiao L."/>
            <person name="Anderson O.D."/>
            <person name="Ouyang S."/>
            <person name="Liang Y."/>
            <person name="Zimin A.V."/>
            <person name="Pertea G."/>
            <person name="Qi P."/>
            <person name="Bennetzen J.L."/>
            <person name="Dai X."/>
            <person name="Dawson M.W."/>
            <person name="Muller H.G."/>
            <person name="Kugler K."/>
            <person name="Rivarola-Duarte L."/>
            <person name="Spannagl M."/>
            <person name="Mayer K.F.X."/>
            <person name="Lu F.H."/>
            <person name="Bevan M.W."/>
            <person name="Leroy P."/>
            <person name="Li P."/>
            <person name="You F.M."/>
            <person name="Sun Q."/>
            <person name="Liu Z."/>
            <person name="Lyons E."/>
            <person name="Wicker T."/>
            <person name="Salzberg S.L."/>
            <person name="Devos K.M."/>
            <person name="Dvorak J."/>
        </authorList>
    </citation>
    <scope>NUCLEOTIDE SEQUENCE [LARGE SCALE GENOMIC DNA]</scope>
    <source>
        <strain evidence="3">cv. AL8/78</strain>
    </source>
</reference>
<reference evidence="3" key="4">
    <citation type="submission" date="2019-03" db="UniProtKB">
        <authorList>
            <consortium name="EnsemblPlants"/>
        </authorList>
    </citation>
    <scope>IDENTIFICATION</scope>
</reference>
<evidence type="ECO:0000313" key="4">
    <source>
        <dbReference type="Proteomes" id="UP000015105"/>
    </source>
</evidence>
<evidence type="ECO:0000313" key="3">
    <source>
        <dbReference type="EnsemblPlants" id="AET4Gv20101200.1"/>
    </source>
</evidence>
<keyword evidence="4" id="KW-1185">Reference proteome</keyword>
<keyword evidence="2" id="KW-0732">Signal</keyword>
<feature type="region of interest" description="Disordered" evidence="1">
    <location>
        <begin position="36"/>
        <end position="117"/>
    </location>
</feature>
<reference evidence="4" key="1">
    <citation type="journal article" date="2014" name="Science">
        <title>Ancient hybridizations among the ancestral genomes of bread wheat.</title>
        <authorList>
            <consortium name="International Wheat Genome Sequencing Consortium,"/>
            <person name="Marcussen T."/>
            <person name="Sandve S.R."/>
            <person name="Heier L."/>
            <person name="Spannagl M."/>
            <person name="Pfeifer M."/>
            <person name="Jakobsen K.S."/>
            <person name="Wulff B.B."/>
            <person name="Steuernagel B."/>
            <person name="Mayer K.F."/>
            <person name="Olsen O.A."/>
        </authorList>
    </citation>
    <scope>NUCLEOTIDE SEQUENCE [LARGE SCALE GENOMIC DNA]</scope>
    <source>
        <strain evidence="4">cv. AL8/78</strain>
    </source>
</reference>
<name>A0A453H7Q3_AEGTS</name>
<feature type="signal peptide" evidence="2">
    <location>
        <begin position="1"/>
        <end position="39"/>
    </location>
</feature>
<reference evidence="4" key="2">
    <citation type="journal article" date="2017" name="Nat. Plants">
        <title>The Aegilops tauschii genome reveals multiple impacts of transposons.</title>
        <authorList>
            <person name="Zhao G."/>
            <person name="Zou C."/>
            <person name="Li K."/>
            <person name="Wang K."/>
            <person name="Li T."/>
            <person name="Gao L."/>
            <person name="Zhang X."/>
            <person name="Wang H."/>
            <person name="Yang Z."/>
            <person name="Liu X."/>
            <person name="Jiang W."/>
            <person name="Mao L."/>
            <person name="Kong X."/>
            <person name="Jiao Y."/>
            <person name="Jia J."/>
        </authorList>
    </citation>
    <scope>NUCLEOTIDE SEQUENCE [LARGE SCALE GENOMIC DNA]</scope>
    <source>
        <strain evidence="4">cv. AL8/78</strain>
    </source>
</reference>
<dbReference type="EnsemblPlants" id="AET4Gv20101200.1">
    <property type="protein sequence ID" value="AET4Gv20101200.1"/>
    <property type="gene ID" value="AET4Gv20101200"/>
</dbReference>
<dbReference type="AlphaFoldDB" id="A0A453H7Q3"/>
<organism evidence="3 4">
    <name type="scientific">Aegilops tauschii subsp. strangulata</name>
    <name type="common">Goatgrass</name>
    <dbReference type="NCBI Taxonomy" id="200361"/>
    <lineage>
        <taxon>Eukaryota</taxon>
        <taxon>Viridiplantae</taxon>
        <taxon>Streptophyta</taxon>
        <taxon>Embryophyta</taxon>
        <taxon>Tracheophyta</taxon>
        <taxon>Spermatophyta</taxon>
        <taxon>Magnoliopsida</taxon>
        <taxon>Liliopsida</taxon>
        <taxon>Poales</taxon>
        <taxon>Poaceae</taxon>
        <taxon>BOP clade</taxon>
        <taxon>Pooideae</taxon>
        <taxon>Triticodae</taxon>
        <taxon>Triticeae</taxon>
        <taxon>Triticinae</taxon>
        <taxon>Aegilops</taxon>
    </lineage>
</organism>
<feature type="chain" id="PRO_5019006320" description="DUF4057 domain-containing protein" evidence="2">
    <location>
        <begin position="40"/>
        <end position="158"/>
    </location>
</feature>
<dbReference type="Proteomes" id="UP000015105">
    <property type="component" value="Chromosome 4D"/>
</dbReference>
<dbReference type="Gramene" id="AET4Gv20101200.1">
    <property type="protein sequence ID" value="AET4Gv20101200.1"/>
    <property type="gene ID" value="AET4Gv20101200"/>
</dbReference>
<evidence type="ECO:0000256" key="1">
    <source>
        <dbReference type="SAM" id="MobiDB-lite"/>
    </source>
</evidence>
<accession>A0A453H7Q3</accession>
<feature type="compositionally biased region" description="Acidic residues" evidence="1">
    <location>
        <begin position="66"/>
        <end position="76"/>
    </location>
</feature>
<reference evidence="3" key="5">
    <citation type="journal article" date="2021" name="G3 (Bethesda)">
        <title>Aegilops tauschii genome assembly Aet v5.0 features greater sequence contiguity and improved annotation.</title>
        <authorList>
            <person name="Wang L."/>
            <person name="Zhu T."/>
            <person name="Rodriguez J.C."/>
            <person name="Deal K.R."/>
            <person name="Dubcovsky J."/>
            <person name="McGuire P.E."/>
            <person name="Lux T."/>
            <person name="Spannagl M."/>
            <person name="Mayer K.F.X."/>
            <person name="Baldrich P."/>
            <person name="Meyers B.C."/>
            <person name="Huo N."/>
            <person name="Gu Y.Q."/>
            <person name="Zhou H."/>
            <person name="Devos K.M."/>
            <person name="Bennetzen J.L."/>
            <person name="Unver T."/>
            <person name="Budak H."/>
            <person name="Gulick P.J."/>
            <person name="Galiba G."/>
            <person name="Kalapos B."/>
            <person name="Nelson D.R."/>
            <person name="Li P."/>
            <person name="You F.M."/>
            <person name="Luo M.C."/>
            <person name="Dvorak J."/>
        </authorList>
    </citation>
    <scope>NUCLEOTIDE SEQUENCE [LARGE SCALE GENOMIC DNA]</scope>
    <source>
        <strain evidence="3">cv. AL8/78</strain>
    </source>
</reference>
<protein>
    <recommendedName>
        <fullName evidence="5">DUF4057 domain-containing protein</fullName>
    </recommendedName>
</protein>
<evidence type="ECO:0008006" key="5">
    <source>
        <dbReference type="Google" id="ProtNLM"/>
    </source>
</evidence>
<evidence type="ECO:0000256" key="2">
    <source>
        <dbReference type="SAM" id="SignalP"/>
    </source>
</evidence>
<sequence>HLATYLVPRRNPDPMARCSRAWLTLLLLACCALVQSSHGSRPPPREPQMAGVLSPTMVHGGAAEPLYDDGATEVPEESATGHRGANDDDGGAVATSAMGGDGVVSSEQRKGTGAPVLQQALGSKLARRVLGGEAEDSAAGPSCRSNNAHITCAPPAQH</sequence>
<proteinExistence type="predicted"/>